<dbReference type="EMBL" id="BARV01008226">
    <property type="protein sequence ID" value="GAI17339.1"/>
    <property type="molecule type" value="Genomic_DNA"/>
</dbReference>
<proteinExistence type="predicted"/>
<accession>X1NF90</accession>
<dbReference type="PROSITE" id="PS51257">
    <property type="entry name" value="PROKAR_LIPOPROTEIN"/>
    <property type="match status" value="1"/>
</dbReference>
<organism evidence="1">
    <name type="scientific">marine sediment metagenome</name>
    <dbReference type="NCBI Taxonomy" id="412755"/>
    <lineage>
        <taxon>unclassified sequences</taxon>
        <taxon>metagenomes</taxon>
        <taxon>ecological metagenomes</taxon>
    </lineage>
</organism>
<feature type="non-terminal residue" evidence="1">
    <location>
        <position position="202"/>
    </location>
</feature>
<comment type="caution">
    <text evidence="1">The sequence shown here is derived from an EMBL/GenBank/DDBJ whole genome shotgun (WGS) entry which is preliminary data.</text>
</comment>
<protein>
    <submittedName>
        <fullName evidence="1">Uncharacterized protein</fullName>
    </submittedName>
</protein>
<evidence type="ECO:0000313" key="1">
    <source>
        <dbReference type="EMBL" id="GAI17339.1"/>
    </source>
</evidence>
<dbReference type="AlphaFoldDB" id="X1NF90"/>
<sequence length="202" mass="22663">MRSKCKWYFLLLAGVVILLASSIVACGQPTPVPSPPPIPVPITPPTPVDSPSYSPDEVCVYIWSFLPDDLPNGYKKAQFFPGTRSAIYQGNGKWGFEVLGGGESIVPLPTEIKKESDRESWFEEHKEKVTTYELRLTVDFYEHTRVVEILDIEKFNIKTDIKVSKTPIYPELLVNWVYAMEVTCEGSVTNVGKIPLQGRIQA</sequence>
<gene>
    <name evidence="1" type="ORF">S06H3_16604</name>
</gene>
<reference evidence="1" key="1">
    <citation type="journal article" date="2014" name="Front. Microbiol.">
        <title>High frequency of phylogenetically diverse reductive dehalogenase-homologous genes in deep subseafloor sedimentary metagenomes.</title>
        <authorList>
            <person name="Kawai M."/>
            <person name="Futagami T."/>
            <person name="Toyoda A."/>
            <person name="Takaki Y."/>
            <person name="Nishi S."/>
            <person name="Hori S."/>
            <person name="Arai W."/>
            <person name="Tsubouchi T."/>
            <person name="Morono Y."/>
            <person name="Uchiyama I."/>
            <person name="Ito T."/>
            <person name="Fujiyama A."/>
            <person name="Inagaki F."/>
            <person name="Takami H."/>
        </authorList>
    </citation>
    <scope>NUCLEOTIDE SEQUENCE</scope>
    <source>
        <strain evidence="1">Expedition CK06-06</strain>
    </source>
</reference>
<name>X1NF90_9ZZZZ</name>